<dbReference type="AlphaFoldDB" id="A0A699H3G5"/>
<dbReference type="Pfam" id="PF07727">
    <property type="entry name" value="RVT_2"/>
    <property type="match status" value="1"/>
</dbReference>
<comment type="caution">
    <text evidence="3">The sequence shown here is derived from an EMBL/GenBank/DDBJ whole genome shotgun (WGS) entry which is preliminary data.</text>
</comment>
<protein>
    <submittedName>
        <fullName evidence="3">Putative ribonuclease H-like domain-containing protein</fullName>
    </submittedName>
</protein>
<evidence type="ECO:0000259" key="2">
    <source>
        <dbReference type="Pfam" id="PF07727"/>
    </source>
</evidence>
<dbReference type="InterPro" id="IPR013103">
    <property type="entry name" value="RVT_2"/>
</dbReference>
<gene>
    <name evidence="3" type="ORF">Tci_292228</name>
</gene>
<reference evidence="3" key="1">
    <citation type="journal article" date="2019" name="Sci. Rep.">
        <title>Draft genome of Tanacetum cinerariifolium, the natural source of mosquito coil.</title>
        <authorList>
            <person name="Yamashiro T."/>
            <person name="Shiraishi A."/>
            <person name="Satake H."/>
            <person name="Nakayama K."/>
        </authorList>
    </citation>
    <scope>NUCLEOTIDE SEQUENCE</scope>
</reference>
<evidence type="ECO:0000313" key="3">
    <source>
        <dbReference type="EMBL" id="GEX20253.1"/>
    </source>
</evidence>
<name>A0A699H3G5_TANCI</name>
<feature type="region of interest" description="Disordered" evidence="1">
    <location>
        <begin position="396"/>
        <end position="434"/>
    </location>
</feature>
<proteinExistence type="predicted"/>
<organism evidence="3">
    <name type="scientific">Tanacetum cinerariifolium</name>
    <name type="common">Dalmatian daisy</name>
    <name type="synonym">Chrysanthemum cinerariifolium</name>
    <dbReference type="NCBI Taxonomy" id="118510"/>
    <lineage>
        <taxon>Eukaryota</taxon>
        <taxon>Viridiplantae</taxon>
        <taxon>Streptophyta</taxon>
        <taxon>Embryophyta</taxon>
        <taxon>Tracheophyta</taxon>
        <taxon>Spermatophyta</taxon>
        <taxon>Magnoliopsida</taxon>
        <taxon>eudicotyledons</taxon>
        <taxon>Gunneridae</taxon>
        <taxon>Pentapetalae</taxon>
        <taxon>asterids</taxon>
        <taxon>campanulids</taxon>
        <taxon>Asterales</taxon>
        <taxon>Asteraceae</taxon>
        <taxon>Asteroideae</taxon>
        <taxon>Anthemideae</taxon>
        <taxon>Anthemidinae</taxon>
        <taxon>Tanacetum</taxon>
    </lineage>
</organism>
<accession>A0A699H3G5</accession>
<feature type="domain" description="Reverse transcriptase Ty1/copia-type" evidence="2">
    <location>
        <begin position="539"/>
        <end position="679"/>
    </location>
</feature>
<feature type="compositionally biased region" description="Basic and acidic residues" evidence="1">
    <location>
        <begin position="397"/>
        <end position="430"/>
    </location>
</feature>
<sequence length="878" mass="100408">MLFGDGGDGVRIGESENIRGSENIAPSSEMIDQTFDRHQKLNKVDLDTMSMDDIYNNLKVYEREVKGMSSSNSSTQNMAFVSSLNNNTSSTNEAVNTAYGVSTTSTQVNVAYSTNINNLNLEQIHPDDMEEIDLRWQMAMLNMRARRECRALRNQDNKHKECSKRSVPIETTTSTALVSCDSLGGYDWRKIAIRELRKKLEIAQKENYDIQLNVDKFEHAIKSLNKFIECQIVDNCKKGLGYENYNAVPPPYIRNFMFPTPDLSFTSLDKFVNKPVVENYKAKSSEEEPKGNPQIDLQDQGAIDSRCLRNMTRNMSYVIDYEEIDGGYVAFGGNPKGGKITEKSKAFRVFNSRTRIVEETLHIRFSESTSNVVGGGPDWLFDIDTADLPFYQYPKSSHVDRSKPLSDDGKMVDEDPNKENKCNDQEKEDNVNNTNNVNTISSIVIDAGTNEVNYIGEILSSEVPFDLNMPTLEDVSIFDFSRDDEDVDAVADINNLDTTIQVRPIPSIRIHKDHPLDQVIRDLQSATQTRRMSKNLEEHRNKKDERGIVIRNKERLVTQWYTQEERIDYDEVCAPVARIEAIRLFLAYASFKDFVVYQMDVKSDFLYGKFKEEVYVCQLKGFEDPDFLDKVYKGEKAVYGLHQAPRAWYETLSTYLLDNGFQRGKIDNTLFIKRHKGNILLFWSTAMAKTINEEAQLHAKVDGKKIIVTESSVRRDLRLADEEGAKKPWGILLLKLEMFDVDTLDGDEVLVAGQNENIVEEVVDAAQVSTATTTVTITTEEIMLAQALKALKTSKPKAKWIVFQEPRKYTKTTISLQQSQYKGKRIMIEEPVKHKKKDQIRLDEEATKKLQAEFTKEERLAREKYKKEQEANIALIEE</sequence>
<evidence type="ECO:0000256" key="1">
    <source>
        <dbReference type="SAM" id="MobiDB-lite"/>
    </source>
</evidence>
<dbReference type="EMBL" id="BKCJ010094966">
    <property type="protein sequence ID" value="GEX20253.1"/>
    <property type="molecule type" value="Genomic_DNA"/>
</dbReference>